<dbReference type="STRING" id="7070.A0A139WJS6"/>
<name>A0A139WJS6_TRICA</name>
<evidence type="ECO:0000313" key="3">
    <source>
        <dbReference type="Proteomes" id="UP000007266"/>
    </source>
</evidence>
<dbReference type="EMBL" id="KQ971338">
    <property type="protein sequence ID" value="KYB28176.1"/>
    <property type="molecule type" value="Genomic_DNA"/>
</dbReference>
<accession>A0A139WJS6</accession>
<reference evidence="2 3" key="2">
    <citation type="journal article" date="2010" name="Nucleic Acids Res.">
        <title>BeetleBase in 2010: revisions to provide comprehensive genomic information for Tribolium castaneum.</title>
        <authorList>
            <person name="Kim H.S."/>
            <person name="Murphy T."/>
            <person name="Xia J."/>
            <person name="Caragea D."/>
            <person name="Park Y."/>
            <person name="Beeman R.W."/>
            <person name="Lorenzen M.D."/>
            <person name="Butcher S."/>
            <person name="Manak J.R."/>
            <person name="Brown S.J."/>
        </authorList>
    </citation>
    <scope>GENOME REANNOTATION</scope>
    <source>
        <strain evidence="2 3">Georgia GA2</strain>
    </source>
</reference>
<sequence length="116" mass="13125">MSGFGDQPDYFRQQQDVSYNFEMPPQQDFQQELNFQSFEGKPNVSGNIYESNPYLNPSVPYSGDVYGGSGQGPAYDGTGGEFEDEPPLLEELGINPEFIVQKVSQKSCLYFWEIEN</sequence>
<evidence type="ECO:0000256" key="1">
    <source>
        <dbReference type="SAM" id="MobiDB-lite"/>
    </source>
</evidence>
<feature type="region of interest" description="Disordered" evidence="1">
    <location>
        <begin position="60"/>
        <end position="87"/>
    </location>
</feature>
<dbReference type="OMA" id="GEPSAYH"/>
<dbReference type="InParanoid" id="A0A139WJS6"/>
<evidence type="ECO:0000313" key="2">
    <source>
        <dbReference type="EMBL" id="KYB28176.1"/>
    </source>
</evidence>
<reference evidence="2 3" key="1">
    <citation type="journal article" date="2008" name="Nature">
        <title>The genome of the model beetle and pest Tribolium castaneum.</title>
        <authorList>
            <consortium name="Tribolium Genome Sequencing Consortium"/>
            <person name="Richards S."/>
            <person name="Gibbs R.A."/>
            <person name="Weinstock G.M."/>
            <person name="Brown S.J."/>
            <person name="Denell R."/>
            <person name="Beeman R.W."/>
            <person name="Gibbs R."/>
            <person name="Beeman R.W."/>
            <person name="Brown S.J."/>
            <person name="Bucher G."/>
            <person name="Friedrich M."/>
            <person name="Grimmelikhuijzen C.J."/>
            <person name="Klingler M."/>
            <person name="Lorenzen M."/>
            <person name="Richards S."/>
            <person name="Roth S."/>
            <person name="Schroder R."/>
            <person name="Tautz D."/>
            <person name="Zdobnov E.M."/>
            <person name="Muzny D."/>
            <person name="Gibbs R.A."/>
            <person name="Weinstock G.M."/>
            <person name="Attaway T."/>
            <person name="Bell S."/>
            <person name="Buhay C.J."/>
            <person name="Chandrabose M.N."/>
            <person name="Chavez D."/>
            <person name="Clerk-Blankenburg K.P."/>
            <person name="Cree A."/>
            <person name="Dao M."/>
            <person name="Davis C."/>
            <person name="Chacko J."/>
            <person name="Dinh H."/>
            <person name="Dugan-Rocha S."/>
            <person name="Fowler G."/>
            <person name="Garner T.T."/>
            <person name="Garnes J."/>
            <person name="Gnirke A."/>
            <person name="Hawes A."/>
            <person name="Hernandez J."/>
            <person name="Hines S."/>
            <person name="Holder M."/>
            <person name="Hume J."/>
            <person name="Jhangiani S.N."/>
            <person name="Joshi V."/>
            <person name="Khan Z.M."/>
            <person name="Jackson L."/>
            <person name="Kovar C."/>
            <person name="Kowis A."/>
            <person name="Lee S."/>
            <person name="Lewis L.R."/>
            <person name="Margolis J."/>
            <person name="Morgan M."/>
            <person name="Nazareth L.V."/>
            <person name="Nguyen N."/>
            <person name="Okwuonu G."/>
            <person name="Parker D."/>
            <person name="Richards S."/>
            <person name="Ruiz S.J."/>
            <person name="Santibanez J."/>
            <person name="Savard J."/>
            <person name="Scherer S.E."/>
            <person name="Schneider B."/>
            <person name="Sodergren E."/>
            <person name="Tautz D."/>
            <person name="Vattahil S."/>
            <person name="Villasana D."/>
            <person name="White C.S."/>
            <person name="Wright R."/>
            <person name="Park Y."/>
            <person name="Beeman R.W."/>
            <person name="Lord J."/>
            <person name="Oppert B."/>
            <person name="Lorenzen M."/>
            <person name="Brown S."/>
            <person name="Wang L."/>
            <person name="Savard J."/>
            <person name="Tautz D."/>
            <person name="Richards S."/>
            <person name="Weinstock G."/>
            <person name="Gibbs R.A."/>
            <person name="Liu Y."/>
            <person name="Worley K."/>
            <person name="Weinstock G."/>
            <person name="Elsik C.G."/>
            <person name="Reese J.T."/>
            <person name="Elhaik E."/>
            <person name="Landan G."/>
            <person name="Graur D."/>
            <person name="Arensburger P."/>
            <person name="Atkinson P."/>
            <person name="Beeman R.W."/>
            <person name="Beidler J."/>
            <person name="Brown S.J."/>
            <person name="Demuth J.P."/>
            <person name="Drury D.W."/>
            <person name="Du Y.Z."/>
            <person name="Fujiwara H."/>
            <person name="Lorenzen M."/>
            <person name="Maselli V."/>
            <person name="Osanai M."/>
            <person name="Park Y."/>
            <person name="Robertson H.M."/>
            <person name="Tu Z."/>
            <person name="Wang J.J."/>
            <person name="Wang S."/>
            <person name="Richards S."/>
            <person name="Song H."/>
            <person name="Zhang L."/>
            <person name="Sodergren E."/>
            <person name="Werner D."/>
            <person name="Stanke M."/>
            <person name="Morgenstern B."/>
            <person name="Solovyev V."/>
            <person name="Kosarev P."/>
            <person name="Brown G."/>
            <person name="Chen H.C."/>
            <person name="Ermolaeva O."/>
            <person name="Hlavina W."/>
            <person name="Kapustin Y."/>
            <person name="Kiryutin B."/>
            <person name="Kitts P."/>
            <person name="Maglott D."/>
            <person name="Pruitt K."/>
            <person name="Sapojnikov V."/>
            <person name="Souvorov A."/>
            <person name="Mackey A.J."/>
            <person name="Waterhouse R.M."/>
            <person name="Wyder S."/>
            <person name="Zdobnov E.M."/>
            <person name="Zdobnov E.M."/>
            <person name="Wyder S."/>
            <person name="Kriventseva E.V."/>
            <person name="Kadowaki T."/>
            <person name="Bork P."/>
            <person name="Aranda M."/>
            <person name="Bao R."/>
            <person name="Beermann A."/>
            <person name="Berns N."/>
            <person name="Bolognesi R."/>
            <person name="Bonneton F."/>
            <person name="Bopp D."/>
            <person name="Brown S.J."/>
            <person name="Bucher G."/>
            <person name="Butts T."/>
            <person name="Chaumot A."/>
            <person name="Denell R.E."/>
            <person name="Ferrier D.E."/>
            <person name="Friedrich M."/>
            <person name="Gordon C.M."/>
            <person name="Jindra M."/>
            <person name="Klingler M."/>
            <person name="Lan Q."/>
            <person name="Lattorff H.M."/>
            <person name="Laudet V."/>
            <person name="von Levetsow C."/>
            <person name="Liu Z."/>
            <person name="Lutz R."/>
            <person name="Lynch J.A."/>
            <person name="da Fonseca R.N."/>
            <person name="Posnien N."/>
            <person name="Reuter R."/>
            <person name="Roth S."/>
            <person name="Savard J."/>
            <person name="Schinko J.B."/>
            <person name="Schmitt C."/>
            <person name="Schoppmeier M."/>
            <person name="Schroder R."/>
            <person name="Shippy T.D."/>
            <person name="Simonnet F."/>
            <person name="Marques-Souza H."/>
            <person name="Tautz D."/>
            <person name="Tomoyasu Y."/>
            <person name="Trauner J."/>
            <person name="Van der Zee M."/>
            <person name="Vervoort M."/>
            <person name="Wittkopp N."/>
            <person name="Wimmer E.A."/>
            <person name="Yang X."/>
            <person name="Jones A.K."/>
            <person name="Sattelle D.B."/>
            <person name="Ebert P.R."/>
            <person name="Nelson D."/>
            <person name="Scott J.G."/>
            <person name="Beeman R.W."/>
            <person name="Muthukrishnan S."/>
            <person name="Kramer K.J."/>
            <person name="Arakane Y."/>
            <person name="Beeman R.W."/>
            <person name="Zhu Q."/>
            <person name="Hogenkamp D."/>
            <person name="Dixit R."/>
            <person name="Oppert B."/>
            <person name="Jiang H."/>
            <person name="Zou Z."/>
            <person name="Marshall J."/>
            <person name="Elpidina E."/>
            <person name="Vinokurov K."/>
            <person name="Oppert C."/>
            <person name="Zou Z."/>
            <person name="Evans J."/>
            <person name="Lu Z."/>
            <person name="Zhao P."/>
            <person name="Sumathipala N."/>
            <person name="Altincicek B."/>
            <person name="Vilcinskas A."/>
            <person name="Williams M."/>
            <person name="Hultmark D."/>
            <person name="Hetru C."/>
            <person name="Jiang H."/>
            <person name="Grimmelikhuijzen C.J."/>
            <person name="Hauser F."/>
            <person name="Cazzamali G."/>
            <person name="Williamson M."/>
            <person name="Park Y."/>
            <person name="Li B."/>
            <person name="Tanaka Y."/>
            <person name="Predel R."/>
            <person name="Neupert S."/>
            <person name="Schachtner J."/>
            <person name="Verleyen P."/>
            <person name="Raible F."/>
            <person name="Bork P."/>
            <person name="Friedrich M."/>
            <person name="Walden K.K."/>
            <person name="Robertson H.M."/>
            <person name="Angeli S."/>
            <person name="Foret S."/>
            <person name="Bucher G."/>
            <person name="Schuetz S."/>
            <person name="Maleszka R."/>
            <person name="Wimmer E.A."/>
            <person name="Beeman R.W."/>
            <person name="Lorenzen M."/>
            <person name="Tomoyasu Y."/>
            <person name="Miller S.C."/>
            <person name="Grossmann D."/>
            <person name="Bucher G."/>
        </authorList>
    </citation>
    <scope>NUCLEOTIDE SEQUENCE [LARGE SCALE GENOMIC DNA]</scope>
    <source>
        <strain evidence="2 3">Georgia GA2</strain>
    </source>
</reference>
<dbReference type="Proteomes" id="UP000007266">
    <property type="component" value="Linkage group 4"/>
</dbReference>
<dbReference type="AlphaFoldDB" id="A0A139WJS6"/>
<protein>
    <submittedName>
        <fullName evidence="2">Uncharacterized protein</fullName>
    </submittedName>
</protein>
<keyword evidence="3" id="KW-1185">Reference proteome</keyword>
<proteinExistence type="predicted"/>
<organism evidence="2 3">
    <name type="scientific">Tribolium castaneum</name>
    <name type="common">Red flour beetle</name>
    <dbReference type="NCBI Taxonomy" id="7070"/>
    <lineage>
        <taxon>Eukaryota</taxon>
        <taxon>Metazoa</taxon>
        <taxon>Ecdysozoa</taxon>
        <taxon>Arthropoda</taxon>
        <taxon>Hexapoda</taxon>
        <taxon>Insecta</taxon>
        <taxon>Pterygota</taxon>
        <taxon>Neoptera</taxon>
        <taxon>Endopterygota</taxon>
        <taxon>Coleoptera</taxon>
        <taxon>Polyphaga</taxon>
        <taxon>Cucujiformia</taxon>
        <taxon>Tenebrionidae</taxon>
        <taxon>Tenebrionidae incertae sedis</taxon>
        <taxon>Tribolium</taxon>
    </lineage>
</organism>
<gene>
    <name evidence="2" type="primary">AUGUSTUS-3.0.2_32928</name>
    <name evidence="2" type="ORF">TcasGA2_TC032928</name>
</gene>